<gene>
    <name evidence="5" type="ORF">LXM24_08390</name>
</gene>
<feature type="domain" description="Outer membrane protein beta-barrel" evidence="4">
    <location>
        <begin position="384"/>
        <end position="783"/>
    </location>
</feature>
<dbReference type="PANTHER" id="PTHR40980">
    <property type="entry name" value="PLUG DOMAIN-CONTAINING PROTEIN"/>
    <property type="match status" value="1"/>
</dbReference>
<dbReference type="Gene3D" id="2.60.40.1120">
    <property type="entry name" value="Carboxypeptidase-like, regulatory domain"/>
    <property type="match status" value="1"/>
</dbReference>
<dbReference type="Proteomes" id="UP001139700">
    <property type="component" value="Unassembled WGS sequence"/>
</dbReference>
<keyword evidence="5" id="KW-0675">Receptor</keyword>
<keyword evidence="3" id="KW-0998">Cell outer membrane</keyword>
<dbReference type="Gene3D" id="2.40.170.20">
    <property type="entry name" value="TonB-dependent receptor, beta-barrel domain"/>
    <property type="match status" value="1"/>
</dbReference>
<proteinExistence type="predicted"/>
<dbReference type="InterPro" id="IPR041700">
    <property type="entry name" value="OMP_b-brl_3"/>
</dbReference>
<dbReference type="Pfam" id="PF13715">
    <property type="entry name" value="CarbopepD_reg_2"/>
    <property type="match status" value="1"/>
</dbReference>
<reference evidence="5" key="1">
    <citation type="submission" date="2021-12" db="EMBL/GenBank/DDBJ databases">
        <title>Novel species in genus Dyadobacter.</title>
        <authorList>
            <person name="Ma C."/>
        </authorList>
    </citation>
    <scope>NUCLEOTIDE SEQUENCE</scope>
    <source>
        <strain evidence="5">CY399</strain>
    </source>
</reference>
<keyword evidence="2" id="KW-0472">Membrane</keyword>
<dbReference type="InterPro" id="IPR037066">
    <property type="entry name" value="Plug_dom_sf"/>
</dbReference>
<dbReference type="SUPFAM" id="SSF49464">
    <property type="entry name" value="Carboxypeptidase regulatory domain-like"/>
    <property type="match status" value="1"/>
</dbReference>
<name>A0A9X1T8W1_9BACT</name>
<dbReference type="Gene3D" id="2.170.130.10">
    <property type="entry name" value="TonB-dependent receptor, plug domain"/>
    <property type="match status" value="1"/>
</dbReference>
<dbReference type="SUPFAM" id="SSF56935">
    <property type="entry name" value="Porins"/>
    <property type="match status" value="1"/>
</dbReference>
<organism evidence="5 6">
    <name type="scientific">Dyadobacter fanqingshengii</name>
    <dbReference type="NCBI Taxonomy" id="2906443"/>
    <lineage>
        <taxon>Bacteria</taxon>
        <taxon>Pseudomonadati</taxon>
        <taxon>Bacteroidota</taxon>
        <taxon>Cytophagia</taxon>
        <taxon>Cytophagales</taxon>
        <taxon>Spirosomataceae</taxon>
        <taxon>Dyadobacter</taxon>
    </lineage>
</organism>
<comment type="subcellular location">
    <subcellularLocation>
        <location evidence="1">Cell outer membrane</location>
    </subcellularLocation>
</comment>
<evidence type="ECO:0000259" key="4">
    <source>
        <dbReference type="Pfam" id="PF14905"/>
    </source>
</evidence>
<evidence type="ECO:0000256" key="2">
    <source>
        <dbReference type="ARBA" id="ARBA00023136"/>
    </source>
</evidence>
<dbReference type="InterPro" id="IPR008969">
    <property type="entry name" value="CarboxyPept-like_regulatory"/>
</dbReference>
<sequence>MKKFAGYTSFLVLLLFFDFLPRFSIAQEMVDTHVSGVILDEKQQPLPFAAIILKALHDSTVIKTALSEIDGKFTLLNVPTGVFMLEITMLGYETYRKEIESVAVARANELGDIQLKPATKNLSAVIITGQKPFIEQRADKIVINLNDQLAGGSSLMEVMDRLPGIQVNPDNMVYLNGRNVRIYIDGKPTPLSADALAGLLRGMSATSIERVELIARPSSKYDASASGGIINIVRKRGSREGLRGNAYGGGGFGRYAKYSGGFNLNFKTGKYNLLLNTDYNFNKYFVDNYILATPAGEPGIISGGTESLIKSVRQMNNITPSIGLDLYLTKKTTLSFAVTNALQLFKKNAFSEMMNLDEKSLASNFDNRVKTKMNNFSSGLHLLHQMDTLGKELTVDLDYYRNVNYSDQHNTERVFSQGRDELRRTFFDQNNAFDVYSAKADLTIPLKHKAQMESGFKSSYVETYNRNVLYDINGSKLIPNDSQSDLYRYSESIHALYTTFHQELKKLSYQLGLRVEGTWNSGRQLQSSQRFSQNYIQLFPTVFFDYKVTEKHSFIVSFDKKTNRPTYENMNPLLRIVNANNFVQGNPNLRPVSSYNGSATLAYRNALFVTANFGIDFRDFTYFAFQNERGDSTVTRPVNNRYTQTVSLITAYNRQIKPWWYTSTNINLRKLSYQLVDDHVNITGITTFNFDTYNSFSLTKQLSWLILFRYRGKSQERNIKTDAYFTLTSGLRQSLLKKRATVSLNVTDIFNTFKNRYLQQSLALRQVWENRYETTTVRLNFTYNFGGQINKIKKSDSAADERRRSDTKEN</sequence>
<evidence type="ECO:0000256" key="3">
    <source>
        <dbReference type="ARBA" id="ARBA00023237"/>
    </source>
</evidence>
<accession>A0A9X1T8W1</accession>
<dbReference type="PANTHER" id="PTHR40980:SF4">
    <property type="entry name" value="TONB-DEPENDENT RECEPTOR-LIKE BETA-BARREL DOMAIN-CONTAINING PROTEIN"/>
    <property type="match status" value="1"/>
</dbReference>
<comment type="caution">
    <text evidence="5">The sequence shown here is derived from an EMBL/GenBank/DDBJ whole genome shotgun (WGS) entry which is preliminary data.</text>
</comment>
<keyword evidence="6" id="KW-1185">Reference proteome</keyword>
<dbReference type="EMBL" id="JAJTTA010000002">
    <property type="protein sequence ID" value="MCF0040101.1"/>
    <property type="molecule type" value="Genomic_DNA"/>
</dbReference>
<dbReference type="Pfam" id="PF14905">
    <property type="entry name" value="OMP_b-brl_3"/>
    <property type="match status" value="1"/>
</dbReference>
<evidence type="ECO:0000256" key="1">
    <source>
        <dbReference type="ARBA" id="ARBA00004442"/>
    </source>
</evidence>
<evidence type="ECO:0000313" key="6">
    <source>
        <dbReference type="Proteomes" id="UP001139700"/>
    </source>
</evidence>
<dbReference type="AlphaFoldDB" id="A0A9X1T8W1"/>
<dbReference type="InterPro" id="IPR036942">
    <property type="entry name" value="Beta-barrel_TonB_sf"/>
</dbReference>
<protein>
    <submittedName>
        <fullName evidence="5">TonB-dependent receptor family protein</fullName>
    </submittedName>
</protein>
<dbReference type="RefSeq" id="WP_234612539.1">
    <property type="nucleotide sequence ID" value="NZ_CP098806.1"/>
</dbReference>
<evidence type="ECO:0000313" key="5">
    <source>
        <dbReference type="EMBL" id="MCF0040101.1"/>
    </source>
</evidence>
<dbReference type="GO" id="GO:0009279">
    <property type="term" value="C:cell outer membrane"/>
    <property type="evidence" value="ECO:0007669"/>
    <property type="project" value="UniProtKB-SubCell"/>
</dbReference>